<accession>A0A927RDB0</accession>
<organism evidence="1 2">
    <name type="scientific">Actinopolymorpha pittospori</name>
    <dbReference type="NCBI Taxonomy" id="648752"/>
    <lineage>
        <taxon>Bacteria</taxon>
        <taxon>Bacillati</taxon>
        <taxon>Actinomycetota</taxon>
        <taxon>Actinomycetes</taxon>
        <taxon>Propionibacteriales</taxon>
        <taxon>Actinopolymorphaceae</taxon>
        <taxon>Actinopolymorpha</taxon>
    </lineage>
</organism>
<dbReference type="RefSeq" id="WP_192755278.1">
    <property type="nucleotide sequence ID" value="NZ_BAABJL010000005.1"/>
</dbReference>
<dbReference type="Gene3D" id="3.90.1140.10">
    <property type="entry name" value="Cyclic phosphodiesterase"/>
    <property type="match status" value="1"/>
</dbReference>
<proteinExistence type="predicted"/>
<sequence>MGPGDGGVLVPAHVTVTYPEETGDDEMLLRRASRCVALTRAFRLRMGGVFAEDDGRGGVFFAVEDAEQGWARLRRDLLAPPFRSLDFPPHVTVVHPGTSRHGPACLAELAGRRLHGEFEVSELLFTETTDTVFRVLRRFELGST</sequence>
<evidence type="ECO:0000313" key="2">
    <source>
        <dbReference type="Proteomes" id="UP000638648"/>
    </source>
</evidence>
<name>A0A927RDB0_9ACTN</name>
<reference evidence="1" key="1">
    <citation type="submission" date="2020-10" db="EMBL/GenBank/DDBJ databases">
        <title>Sequencing the genomes of 1000 actinobacteria strains.</title>
        <authorList>
            <person name="Klenk H.-P."/>
        </authorList>
    </citation>
    <scope>NUCLEOTIDE SEQUENCE</scope>
    <source>
        <strain evidence="1">DSM 45354</strain>
    </source>
</reference>
<dbReference type="AlphaFoldDB" id="A0A927RDB0"/>
<dbReference type="GO" id="GO:0016874">
    <property type="term" value="F:ligase activity"/>
    <property type="evidence" value="ECO:0007669"/>
    <property type="project" value="UniProtKB-KW"/>
</dbReference>
<protein>
    <submittedName>
        <fullName evidence="1">2'-5' RNA ligase</fullName>
    </submittedName>
</protein>
<dbReference type="EMBL" id="JADBEM010000001">
    <property type="protein sequence ID" value="MBE1612182.1"/>
    <property type="molecule type" value="Genomic_DNA"/>
</dbReference>
<dbReference type="InterPro" id="IPR009097">
    <property type="entry name" value="Cyclic_Pdiesterase"/>
</dbReference>
<comment type="caution">
    <text evidence="1">The sequence shown here is derived from an EMBL/GenBank/DDBJ whole genome shotgun (WGS) entry which is preliminary data.</text>
</comment>
<dbReference type="Proteomes" id="UP000638648">
    <property type="component" value="Unassembled WGS sequence"/>
</dbReference>
<keyword evidence="1" id="KW-0436">Ligase</keyword>
<keyword evidence="2" id="KW-1185">Reference proteome</keyword>
<dbReference type="Pfam" id="PF13563">
    <property type="entry name" value="2_5_RNA_ligase2"/>
    <property type="match status" value="1"/>
</dbReference>
<dbReference type="SUPFAM" id="SSF55144">
    <property type="entry name" value="LigT-like"/>
    <property type="match status" value="1"/>
</dbReference>
<gene>
    <name evidence="1" type="ORF">HEB94_009030</name>
</gene>
<evidence type="ECO:0000313" key="1">
    <source>
        <dbReference type="EMBL" id="MBE1612182.1"/>
    </source>
</evidence>